<dbReference type="Pfam" id="PF06283">
    <property type="entry name" value="ThuA"/>
    <property type="match status" value="1"/>
</dbReference>
<feature type="chain" id="PRO_5022914017" evidence="2">
    <location>
        <begin position="27"/>
        <end position="343"/>
    </location>
</feature>
<protein>
    <submittedName>
        <fullName evidence="4">Trehalose utilization-domain-containing protein</fullName>
    </submittedName>
</protein>
<dbReference type="PANTHER" id="PTHR40469:SF2">
    <property type="entry name" value="GALACTOSE-BINDING DOMAIN-LIKE SUPERFAMILY PROTEIN"/>
    <property type="match status" value="1"/>
</dbReference>
<dbReference type="EMBL" id="ML178838">
    <property type="protein sequence ID" value="TFK98685.1"/>
    <property type="molecule type" value="Genomic_DNA"/>
</dbReference>
<feature type="compositionally biased region" description="Low complexity" evidence="1">
    <location>
        <begin position="285"/>
        <end position="299"/>
    </location>
</feature>
<dbReference type="AlphaFoldDB" id="A0A5C3Q9F6"/>
<name>A0A5C3Q9F6_9AGAR</name>
<accession>A0A5C3Q9F6</accession>
<gene>
    <name evidence="4" type="ORF">BDV98DRAFT_595613</name>
</gene>
<feature type="region of interest" description="Disordered" evidence="1">
    <location>
        <begin position="274"/>
        <end position="319"/>
    </location>
</feature>
<evidence type="ECO:0000259" key="3">
    <source>
        <dbReference type="Pfam" id="PF06283"/>
    </source>
</evidence>
<feature type="domain" description="ThuA-like" evidence="3">
    <location>
        <begin position="30"/>
        <end position="255"/>
    </location>
</feature>
<evidence type="ECO:0000313" key="4">
    <source>
        <dbReference type="EMBL" id="TFK98685.1"/>
    </source>
</evidence>
<dbReference type="PANTHER" id="PTHR40469">
    <property type="entry name" value="SECRETED GLYCOSYL HYDROLASE"/>
    <property type="match status" value="1"/>
</dbReference>
<proteinExistence type="predicted"/>
<evidence type="ECO:0000256" key="2">
    <source>
        <dbReference type="SAM" id="SignalP"/>
    </source>
</evidence>
<feature type="region of interest" description="Disordered" evidence="1">
    <location>
        <begin position="190"/>
        <end position="209"/>
    </location>
</feature>
<keyword evidence="2" id="KW-0732">Signal</keyword>
<dbReference type="InterPro" id="IPR029062">
    <property type="entry name" value="Class_I_gatase-like"/>
</dbReference>
<dbReference type="Gene3D" id="3.40.50.880">
    <property type="match status" value="1"/>
</dbReference>
<organism evidence="4 5">
    <name type="scientific">Pterulicium gracile</name>
    <dbReference type="NCBI Taxonomy" id="1884261"/>
    <lineage>
        <taxon>Eukaryota</taxon>
        <taxon>Fungi</taxon>
        <taxon>Dikarya</taxon>
        <taxon>Basidiomycota</taxon>
        <taxon>Agaricomycotina</taxon>
        <taxon>Agaricomycetes</taxon>
        <taxon>Agaricomycetidae</taxon>
        <taxon>Agaricales</taxon>
        <taxon>Pleurotineae</taxon>
        <taxon>Pterulaceae</taxon>
        <taxon>Pterulicium</taxon>
    </lineage>
</organism>
<dbReference type="Proteomes" id="UP000305067">
    <property type="component" value="Unassembled WGS sequence"/>
</dbReference>
<evidence type="ECO:0000313" key="5">
    <source>
        <dbReference type="Proteomes" id="UP000305067"/>
    </source>
</evidence>
<dbReference type="OrthoDB" id="3482285at2759"/>
<sequence>MLSPLSRVLLSLLTLPLAFLANGAFAATPNVLIFTATTGFRHDSIPVAVEALQQQAERANVNWTHTEDSSHFNDGALEAYDGVVFLSASGEVFNDQQKAAFQSWLNKGGNFVGIHSATDCLLKTDFYRREIGAYFDYHPDIQEASVNVIDPGHPSTDHLPRPWIVRDEWYNFKSDPRDVGAVVILSADENSYEDNGPRNPAQGTPHPTAWFQERGAGVEEGQTAGRSFYTSLGHLNETWQDETFMTHVLGGLSWALQSNTTRAFNASGVVGAIGDPSDTTASGDSTSQTESETETSLTEVANPSSDTTTTDDGAESSAAHSTVSAAVGLFTILNALHLVHREL</sequence>
<dbReference type="InterPro" id="IPR029010">
    <property type="entry name" value="ThuA-like"/>
</dbReference>
<evidence type="ECO:0000256" key="1">
    <source>
        <dbReference type="SAM" id="MobiDB-lite"/>
    </source>
</evidence>
<reference evidence="4 5" key="1">
    <citation type="journal article" date="2019" name="Nat. Ecol. Evol.">
        <title>Megaphylogeny resolves global patterns of mushroom evolution.</title>
        <authorList>
            <person name="Varga T."/>
            <person name="Krizsan K."/>
            <person name="Foldi C."/>
            <person name="Dima B."/>
            <person name="Sanchez-Garcia M."/>
            <person name="Sanchez-Ramirez S."/>
            <person name="Szollosi G.J."/>
            <person name="Szarkandi J.G."/>
            <person name="Papp V."/>
            <person name="Albert L."/>
            <person name="Andreopoulos W."/>
            <person name="Angelini C."/>
            <person name="Antonin V."/>
            <person name="Barry K.W."/>
            <person name="Bougher N.L."/>
            <person name="Buchanan P."/>
            <person name="Buyck B."/>
            <person name="Bense V."/>
            <person name="Catcheside P."/>
            <person name="Chovatia M."/>
            <person name="Cooper J."/>
            <person name="Damon W."/>
            <person name="Desjardin D."/>
            <person name="Finy P."/>
            <person name="Geml J."/>
            <person name="Haridas S."/>
            <person name="Hughes K."/>
            <person name="Justo A."/>
            <person name="Karasinski D."/>
            <person name="Kautmanova I."/>
            <person name="Kiss B."/>
            <person name="Kocsube S."/>
            <person name="Kotiranta H."/>
            <person name="LaButti K.M."/>
            <person name="Lechner B.E."/>
            <person name="Liimatainen K."/>
            <person name="Lipzen A."/>
            <person name="Lukacs Z."/>
            <person name="Mihaltcheva S."/>
            <person name="Morgado L.N."/>
            <person name="Niskanen T."/>
            <person name="Noordeloos M.E."/>
            <person name="Ohm R.A."/>
            <person name="Ortiz-Santana B."/>
            <person name="Ovrebo C."/>
            <person name="Racz N."/>
            <person name="Riley R."/>
            <person name="Savchenko A."/>
            <person name="Shiryaev A."/>
            <person name="Soop K."/>
            <person name="Spirin V."/>
            <person name="Szebenyi C."/>
            <person name="Tomsovsky M."/>
            <person name="Tulloss R.E."/>
            <person name="Uehling J."/>
            <person name="Grigoriev I.V."/>
            <person name="Vagvolgyi C."/>
            <person name="Papp T."/>
            <person name="Martin F.M."/>
            <person name="Miettinen O."/>
            <person name="Hibbett D.S."/>
            <person name="Nagy L.G."/>
        </authorList>
    </citation>
    <scope>NUCLEOTIDE SEQUENCE [LARGE SCALE GENOMIC DNA]</scope>
    <source>
        <strain evidence="4 5">CBS 309.79</strain>
    </source>
</reference>
<keyword evidence="5" id="KW-1185">Reference proteome</keyword>
<dbReference type="SUPFAM" id="SSF52317">
    <property type="entry name" value="Class I glutamine amidotransferase-like"/>
    <property type="match status" value="1"/>
</dbReference>
<feature type="signal peptide" evidence="2">
    <location>
        <begin position="1"/>
        <end position="26"/>
    </location>
</feature>
<feature type="compositionally biased region" description="Polar residues" evidence="1">
    <location>
        <begin position="301"/>
        <end position="311"/>
    </location>
</feature>